<name>B4RNP3_NEIG2</name>
<protein>
    <submittedName>
        <fullName evidence="1">Uncharacterized protein</fullName>
    </submittedName>
</protein>
<gene>
    <name evidence="1" type="ordered locus">NGK_2067</name>
</gene>
<dbReference type="Proteomes" id="UP000002564">
    <property type="component" value="Chromosome"/>
</dbReference>
<evidence type="ECO:0000313" key="2">
    <source>
        <dbReference type="Proteomes" id="UP000002564"/>
    </source>
</evidence>
<proteinExistence type="predicted"/>
<dbReference type="EMBL" id="CP001050">
    <property type="protein sequence ID" value="ACF30676.1"/>
    <property type="molecule type" value="Genomic_DNA"/>
</dbReference>
<evidence type="ECO:0000313" key="1">
    <source>
        <dbReference type="EMBL" id="ACF30676.1"/>
    </source>
</evidence>
<dbReference type="KEGG" id="ngk:NGK_2067"/>
<dbReference type="AlphaFoldDB" id="B4RNP3"/>
<accession>B4RNP3</accession>
<sequence length="47" mass="5404">MKTAEMPSETFQTAFLYYEPFCGFHILGRRFAADSHTADVSSRKETQ</sequence>
<reference evidence="1 2" key="1">
    <citation type="journal article" date="2008" name="J. Bacteriol.">
        <title>Complete genome sequence of Neisseria gonorrhoeae NCCP11945.</title>
        <authorList>
            <person name="Chung G.T."/>
            <person name="Yoo J.S."/>
            <person name="Oh H.B."/>
            <person name="Lee Y.S."/>
            <person name="Cha S.H."/>
            <person name="Kim S.J."/>
            <person name="Yoo C.K."/>
        </authorList>
    </citation>
    <scope>NUCLEOTIDE SEQUENCE [LARGE SCALE GENOMIC DNA]</scope>
    <source>
        <strain evidence="1 2">NCCP11945</strain>
    </source>
</reference>
<dbReference type="HOGENOM" id="CLU_3170618_0_0_4"/>
<organism evidence="1 2">
    <name type="scientific">Neisseria gonorrhoeae (strain NCCP11945)</name>
    <dbReference type="NCBI Taxonomy" id="521006"/>
    <lineage>
        <taxon>Bacteria</taxon>
        <taxon>Pseudomonadati</taxon>
        <taxon>Pseudomonadota</taxon>
        <taxon>Betaproteobacteria</taxon>
        <taxon>Neisseriales</taxon>
        <taxon>Neisseriaceae</taxon>
        <taxon>Neisseria</taxon>
    </lineage>
</organism>